<name>A0ABP4SHV9_9ACTN</name>
<comment type="caution">
    <text evidence="2">The sequence shown here is derived from an EMBL/GenBank/DDBJ whole genome shotgun (WGS) entry which is preliminary data.</text>
</comment>
<organism evidence="2 3">
    <name type="scientific">Fodinicola feengrottensis</name>
    <dbReference type="NCBI Taxonomy" id="435914"/>
    <lineage>
        <taxon>Bacteria</taxon>
        <taxon>Bacillati</taxon>
        <taxon>Actinomycetota</taxon>
        <taxon>Actinomycetes</taxon>
        <taxon>Mycobacteriales</taxon>
        <taxon>Fodinicola</taxon>
    </lineage>
</organism>
<dbReference type="EMBL" id="BAAANY010000008">
    <property type="protein sequence ID" value="GAA1673206.1"/>
    <property type="molecule type" value="Genomic_DNA"/>
</dbReference>
<keyword evidence="3" id="KW-1185">Reference proteome</keyword>
<dbReference type="Proteomes" id="UP001500618">
    <property type="component" value="Unassembled WGS sequence"/>
</dbReference>
<proteinExistence type="predicted"/>
<evidence type="ECO:0000313" key="3">
    <source>
        <dbReference type="Proteomes" id="UP001500618"/>
    </source>
</evidence>
<protein>
    <submittedName>
        <fullName evidence="2">Uncharacterized protein</fullName>
    </submittedName>
</protein>
<accession>A0ABP4SHV9</accession>
<feature type="compositionally biased region" description="Basic residues" evidence="1">
    <location>
        <begin position="1"/>
        <end position="10"/>
    </location>
</feature>
<dbReference type="RefSeq" id="WP_344309671.1">
    <property type="nucleotide sequence ID" value="NZ_BAAANY010000008.1"/>
</dbReference>
<evidence type="ECO:0000313" key="2">
    <source>
        <dbReference type="EMBL" id="GAA1673206.1"/>
    </source>
</evidence>
<feature type="region of interest" description="Disordered" evidence="1">
    <location>
        <begin position="1"/>
        <end position="20"/>
    </location>
</feature>
<sequence>MRIPQRRNHGRQQVPYQREHEPHKIQATVVMGPGVREIHRELAQLVDDANVRLQLARARHEIRAVDFIGGQLSAYRTVLSGDLFTEGQS</sequence>
<evidence type="ECO:0000256" key="1">
    <source>
        <dbReference type="SAM" id="MobiDB-lite"/>
    </source>
</evidence>
<gene>
    <name evidence="2" type="ORF">GCM10009765_23150</name>
</gene>
<reference evidence="3" key="1">
    <citation type="journal article" date="2019" name="Int. J. Syst. Evol. Microbiol.">
        <title>The Global Catalogue of Microorganisms (GCM) 10K type strain sequencing project: providing services to taxonomists for standard genome sequencing and annotation.</title>
        <authorList>
            <consortium name="The Broad Institute Genomics Platform"/>
            <consortium name="The Broad Institute Genome Sequencing Center for Infectious Disease"/>
            <person name="Wu L."/>
            <person name="Ma J."/>
        </authorList>
    </citation>
    <scope>NUCLEOTIDE SEQUENCE [LARGE SCALE GENOMIC DNA]</scope>
    <source>
        <strain evidence="3">JCM 14718</strain>
    </source>
</reference>